<accession>A0A1T0CKJ5</accession>
<dbReference type="Proteomes" id="UP000191094">
    <property type="component" value="Unassembled WGS sequence"/>
</dbReference>
<name>A0A1T0CKJ5_9GAMM</name>
<keyword evidence="3" id="KW-1185">Reference proteome</keyword>
<dbReference type="AlphaFoldDB" id="A0A1T0CKJ5"/>
<keyword evidence="1" id="KW-1133">Transmembrane helix</keyword>
<gene>
    <name evidence="2" type="ORF">B0682_00065</name>
</gene>
<reference evidence="2 3" key="1">
    <citation type="submission" date="2017-02" db="EMBL/GenBank/DDBJ databases">
        <title>Draft genome sequence of Moraxella lincolnii CCUG 9405T type strain.</title>
        <authorList>
            <person name="Salva-Serra F."/>
            <person name="Engstrom-Jakobsson H."/>
            <person name="Thorell K."/>
            <person name="Jaen-Luchoro D."/>
            <person name="Gonzales-Siles L."/>
            <person name="Karlsson R."/>
            <person name="Yazdan S."/>
            <person name="Boulund F."/>
            <person name="Johnning A."/>
            <person name="Engstrand L."/>
            <person name="Kristiansson E."/>
            <person name="Moore E."/>
        </authorList>
    </citation>
    <scope>NUCLEOTIDE SEQUENCE [LARGE SCALE GENOMIC DNA]</scope>
    <source>
        <strain evidence="2 3">CCUG 9405</strain>
    </source>
</reference>
<evidence type="ECO:0000256" key="1">
    <source>
        <dbReference type="SAM" id="Phobius"/>
    </source>
</evidence>
<evidence type="ECO:0000313" key="3">
    <source>
        <dbReference type="Proteomes" id="UP000191094"/>
    </source>
</evidence>
<proteinExistence type="predicted"/>
<dbReference type="STRING" id="90241.B0682_00065"/>
<protein>
    <submittedName>
        <fullName evidence="2">Uncharacterized protein</fullName>
    </submittedName>
</protein>
<evidence type="ECO:0000313" key="2">
    <source>
        <dbReference type="EMBL" id="OOS22872.1"/>
    </source>
</evidence>
<feature type="transmembrane region" description="Helical" evidence="1">
    <location>
        <begin position="49"/>
        <end position="67"/>
    </location>
</feature>
<dbReference type="EMBL" id="MUYT01000001">
    <property type="protein sequence ID" value="OOS22872.1"/>
    <property type="molecule type" value="Genomic_DNA"/>
</dbReference>
<feature type="transmembrane region" description="Helical" evidence="1">
    <location>
        <begin position="79"/>
        <end position="97"/>
    </location>
</feature>
<keyword evidence="1" id="KW-0812">Transmembrane</keyword>
<organism evidence="2 3">
    <name type="scientific">Lwoffella lincolnii</name>
    <dbReference type="NCBI Taxonomy" id="90241"/>
    <lineage>
        <taxon>Bacteria</taxon>
        <taxon>Pseudomonadati</taxon>
        <taxon>Pseudomonadota</taxon>
        <taxon>Gammaproteobacteria</taxon>
        <taxon>Moraxellales</taxon>
        <taxon>Moraxellaceae</taxon>
        <taxon>Lwoffella</taxon>
    </lineage>
</organism>
<dbReference type="OrthoDB" id="6658280at2"/>
<feature type="transmembrane region" description="Helical" evidence="1">
    <location>
        <begin position="20"/>
        <end position="37"/>
    </location>
</feature>
<comment type="caution">
    <text evidence="2">The sequence shown here is derived from an EMBL/GenBank/DDBJ whole genome shotgun (WGS) entry which is preliminary data.</text>
</comment>
<sequence>MNKPPIFDKLFPNDLPRGLFVALIMACLLLGLAALRHRQDAWLAVLEQWLFMLIIIPTATAVITLPHKYREPSFDVKKAYYLGMFVAFLFTLAKLRYWR</sequence>
<keyword evidence="1" id="KW-0472">Membrane</keyword>